<accession>A0A9D2SJF0</accession>
<sequence>MNREAPGGNISRENVERRRRDALYHRRLPRRLSSLQHGDIPRAERDDEKNYKKLCARHAFFRVEHQSWWKEEMPNLEELQEGKDNLNQHNWKVDFIVTHCTASSTQATISFGRFDTDLLTDYFEEIRQNCEYEKWFFGHYHENRNVTANDILIYDKIIRII</sequence>
<gene>
    <name evidence="1" type="ORF">H9935_00475</name>
</gene>
<protein>
    <submittedName>
        <fullName evidence="1">Uncharacterized protein</fullName>
    </submittedName>
</protein>
<dbReference type="EMBL" id="DWWV01000008">
    <property type="protein sequence ID" value="HJC09286.1"/>
    <property type="molecule type" value="Genomic_DNA"/>
</dbReference>
<comment type="caution">
    <text evidence="1">The sequence shown here is derived from an EMBL/GenBank/DDBJ whole genome shotgun (WGS) entry which is preliminary data.</text>
</comment>
<organism evidence="1 2">
    <name type="scientific">Candidatus Blautia merdigallinarum</name>
    <dbReference type="NCBI Taxonomy" id="2838495"/>
    <lineage>
        <taxon>Bacteria</taxon>
        <taxon>Bacillati</taxon>
        <taxon>Bacillota</taxon>
        <taxon>Clostridia</taxon>
        <taxon>Lachnospirales</taxon>
        <taxon>Lachnospiraceae</taxon>
        <taxon>Blautia</taxon>
    </lineage>
</organism>
<evidence type="ECO:0000313" key="2">
    <source>
        <dbReference type="Proteomes" id="UP000823893"/>
    </source>
</evidence>
<proteinExistence type="predicted"/>
<dbReference type="Proteomes" id="UP000823893">
    <property type="component" value="Unassembled WGS sequence"/>
</dbReference>
<name>A0A9D2SJF0_9FIRM</name>
<reference evidence="1" key="2">
    <citation type="submission" date="2021-04" db="EMBL/GenBank/DDBJ databases">
        <authorList>
            <person name="Gilroy R."/>
        </authorList>
    </citation>
    <scope>NUCLEOTIDE SEQUENCE</scope>
    <source>
        <strain evidence="1">ChiSxjej6B18-287</strain>
    </source>
</reference>
<reference evidence="1" key="1">
    <citation type="journal article" date="2021" name="PeerJ">
        <title>Extensive microbial diversity within the chicken gut microbiome revealed by metagenomics and culture.</title>
        <authorList>
            <person name="Gilroy R."/>
            <person name="Ravi A."/>
            <person name="Getino M."/>
            <person name="Pursley I."/>
            <person name="Horton D.L."/>
            <person name="Alikhan N.F."/>
            <person name="Baker D."/>
            <person name="Gharbi K."/>
            <person name="Hall N."/>
            <person name="Watson M."/>
            <person name="Adriaenssens E.M."/>
            <person name="Foster-Nyarko E."/>
            <person name="Jarju S."/>
            <person name="Secka A."/>
            <person name="Antonio M."/>
            <person name="Oren A."/>
            <person name="Chaudhuri R.R."/>
            <person name="La Ragione R."/>
            <person name="Hildebrand F."/>
            <person name="Pallen M.J."/>
        </authorList>
    </citation>
    <scope>NUCLEOTIDE SEQUENCE</scope>
    <source>
        <strain evidence="1">ChiSxjej6B18-287</strain>
    </source>
</reference>
<dbReference type="AlphaFoldDB" id="A0A9D2SJF0"/>
<evidence type="ECO:0000313" key="1">
    <source>
        <dbReference type="EMBL" id="HJC09286.1"/>
    </source>
</evidence>